<proteinExistence type="inferred from homology"/>
<organism evidence="3 4">
    <name type="scientific">Myodes glareolus</name>
    <name type="common">Bank vole</name>
    <name type="synonym">Clethrionomys glareolus</name>
    <dbReference type="NCBI Taxonomy" id="447135"/>
    <lineage>
        <taxon>Eukaryota</taxon>
        <taxon>Metazoa</taxon>
        <taxon>Chordata</taxon>
        <taxon>Craniata</taxon>
        <taxon>Vertebrata</taxon>
        <taxon>Euteleostomi</taxon>
        <taxon>Mammalia</taxon>
        <taxon>Eutheria</taxon>
        <taxon>Euarchontoglires</taxon>
        <taxon>Glires</taxon>
        <taxon>Rodentia</taxon>
        <taxon>Myomorpha</taxon>
        <taxon>Muroidea</taxon>
        <taxon>Cricetidae</taxon>
        <taxon>Arvicolinae</taxon>
        <taxon>Myodes</taxon>
    </lineage>
</organism>
<evidence type="ECO:0000313" key="3">
    <source>
        <dbReference type="EMBL" id="KAK7800768.1"/>
    </source>
</evidence>
<dbReference type="EMBL" id="JBBHLL010000536">
    <property type="protein sequence ID" value="KAK7800768.1"/>
    <property type="molecule type" value="Genomic_DNA"/>
</dbReference>
<dbReference type="PANTHER" id="PTHR21859">
    <property type="entry name" value="ACROSOME-SPECIFIC PROTEIN"/>
    <property type="match status" value="1"/>
</dbReference>
<accession>A0AAW0HGZ0</accession>
<evidence type="ECO:0000256" key="2">
    <source>
        <dbReference type="SAM" id="MobiDB-lite"/>
    </source>
</evidence>
<comment type="caution">
    <text evidence="3">The sequence shown here is derived from an EMBL/GenBank/DDBJ whole genome shotgun (WGS) entry which is preliminary data.</text>
</comment>
<dbReference type="PANTHER" id="PTHR21859:SF55">
    <property type="entry name" value="SPERMATOGENESIS-ASSOCIATED PROTEIN 31A1-RELATED"/>
    <property type="match status" value="1"/>
</dbReference>
<keyword evidence="4" id="KW-1185">Reference proteome</keyword>
<evidence type="ECO:0000313" key="4">
    <source>
        <dbReference type="Proteomes" id="UP001488838"/>
    </source>
</evidence>
<sequence>MKRDSKTDSTIHIRKNLESNLKTHHSPGPGGTYCTVSGEAQVGKTLQDTQVSQRISFKMKKVESLPIAQCNSLHSTTFVSGNKSSPFVFSFCKDSEKTPRPFLSGADNEPSQVMQTQSEIKPPSETLQRKFTDTPSLSGTVLEQEKETQEVLLLNMRTSVQNPGAHSHQAKSVSEFPQSVEKESTSQPQGYTTVVLLPEHPRSTLLLADTLASQELGDIVMVGGQGDKSLVQQKPSTPKHRVSLKTSQIPPESSFQKPVICFLQWIHPTQTIKGQESAPKIGQPTAATAQMKMKPPMNRNVAEALEFMPAIEQLLKNNMMQQCQSFPRRKVEHPATHPIPIAKVFYKGEAHARPTISEKCTIYQGSTDSSASQPLAPEHSFEFSTFLSAWNNSESIIERTENLFHVKNLGPILGKISKDSNRYLEKISSKVTRGKSFGDRKANQLTSDLSECAMILDCYNDVFSMSSIQMETKDLASSKSTHQALEEHIVRFQVKHRWGKPLKLLKPINKNFFKMKKNFTDTPSQSGIVLVQKRETKEVLLLPIMTSVQNPEANSHQAKTVSEFPQSVEKESASQP</sequence>
<dbReference type="AlphaFoldDB" id="A0AAW0HGZ0"/>
<dbReference type="Proteomes" id="UP001488838">
    <property type="component" value="Unassembled WGS sequence"/>
</dbReference>
<feature type="region of interest" description="Disordered" evidence="2">
    <location>
        <begin position="230"/>
        <end position="250"/>
    </location>
</feature>
<name>A0AAW0HGZ0_MYOGA</name>
<reference evidence="3 4" key="1">
    <citation type="journal article" date="2023" name="bioRxiv">
        <title>Conserved and derived expression patterns and positive selection on dental genes reveal complex evolutionary context of ever-growing rodent molars.</title>
        <authorList>
            <person name="Calamari Z.T."/>
            <person name="Song A."/>
            <person name="Cohen E."/>
            <person name="Akter M."/>
            <person name="Roy R.D."/>
            <person name="Hallikas O."/>
            <person name="Christensen M.M."/>
            <person name="Li P."/>
            <person name="Marangoni P."/>
            <person name="Jernvall J."/>
            <person name="Klein O.D."/>
        </authorList>
    </citation>
    <scope>NUCLEOTIDE SEQUENCE [LARGE SCALE GENOMIC DNA]</scope>
    <source>
        <strain evidence="3">V071</strain>
    </source>
</reference>
<comment type="similarity">
    <text evidence="1">Belongs to the SPATA31 family.</text>
</comment>
<feature type="region of interest" description="Disordered" evidence="2">
    <location>
        <begin position="550"/>
        <end position="576"/>
    </location>
</feature>
<protein>
    <submittedName>
        <fullName evidence="3">Uncharacterized protein</fullName>
    </submittedName>
</protein>
<feature type="compositionally biased region" description="Polar residues" evidence="2">
    <location>
        <begin position="550"/>
        <end position="565"/>
    </location>
</feature>
<evidence type="ECO:0000256" key="1">
    <source>
        <dbReference type="ARBA" id="ARBA00035009"/>
    </source>
</evidence>
<gene>
    <name evidence="3" type="ORF">U0070_021062</name>
</gene>